<evidence type="ECO:0000259" key="6">
    <source>
        <dbReference type="SMART" id="SM00226"/>
    </source>
</evidence>
<evidence type="ECO:0000313" key="8">
    <source>
        <dbReference type="Proteomes" id="UP000617634"/>
    </source>
</evidence>
<dbReference type="EC" id="3.1.3.48" evidence="2"/>
<keyword evidence="4" id="KW-0904">Protein phosphatase</keyword>
<feature type="active site" evidence="5">
    <location>
        <position position="30"/>
    </location>
</feature>
<evidence type="ECO:0000256" key="3">
    <source>
        <dbReference type="ARBA" id="ARBA00022801"/>
    </source>
</evidence>
<evidence type="ECO:0000256" key="4">
    <source>
        <dbReference type="ARBA" id="ARBA00022912"/>
    </source>
</evidence>
<organism evidence="7 8">
    <name type="scientific">Novosphingobium aureum</name>
    <dbReference type="NCBI Taxonomy" id="2792964"/>
    <lineage>
        <taxon>Bacteria</taxon>
        <taxon>Pseudomonadati</taxon>
        <taxon>Pseudomonadota</taxon>
        <taxon>Alphaproteobacteria</taxon>
        <taxon>Sphingomonadales</taxon>
        <taxon>Sphingomonadaceae</taxon>
        <taxon>Novosphingobium</taxon>
    </lineage>
</organism>
<dbReference type="PRINTS" id="PR00719">
    <property type="entry name" value="LMWPTPASE"/>
</dbReference>
<evidence type="ECO:0000313" key="7">
    <source>
        <dbReference type="EMBL" id="MBH0112669.1"/>
    </source>
</evidence>
<feature type="active site" description="Proton donor" evidence="5">
    <location>
        <position position="139"/>
    </location>
</feature>
<feature type="active site" description="Nucleophile" evidence="5">
    <location>
        <position position="24"/>
    </location>
</feature>
<dbReference type="Pfam" id="PF01451">
    <property type="entry name" value="LMWPc"/>
    <property type="match status" value="1"/>
</dbReference>
<dbReference type="AlphaFoldDB" id="A0A931HBE0"/>
<dbReference type="InterPro" id="IPR050438">
    <property type="entry name" value="LMW_PTPase"/>
</dbReference>
<comment type="similarity">
    <text evidence="1">Belongs to the low molecular weight phosphotyrosine protein phosphatase family.</text>
</comment>
<dbReference type="PANTHER" id="PTHR11717">
    <property type="entry name" value="LOW MOLECULAR WEIGHT PROTEIN TYROSINE PHOSPHATASE"/>
    <property type="match status" value="1"/>
</dbReference>
<feature type="domain" description="Phosphotyrosine protein phosphatase I" evidence="6">
    <location>
        <begin position="18"/>
        <end position="165"/>
    </location>
</feature>
<dbReference type="SMART" id="SM00226">
    <property type="entry name" value="LMWPc"/>
    <property type="match status" value="1"/>
</dbReference>
<dbReference type="CDD" id="cd16343">
    <property type="entry name" value="LMWPTP"/>
    <property type="match status" value="1"/>
</dbReference>
<gene>
    <name evidence="7" type="ORF">I5E68_06850</name>
</gene>
<dbReference type="SUPFAM" id="SSF52788">
    <property type="entry name" value="Phosphotyrosine protein phosphatases I"/>
    <property type="match status" value="1"/>
</dbReference>
<dbReference type="Proteomes" id="UP000617634">
    <property type="component" value="Unassembled WGS sequence"/>
</dbReference>
<reference evidence="7" key="1">
    <citation type="submission" date="2020-11" db="EMBL/GenBank/DDBJ databases">
        <title>Novosphingobium aureum sp. nov., a marine bacterium isolated from sediment of a salt flat.</title>
        <authorList>
            <person name="Yoo Y."/>
            <person name="Kim J.-J."/>
        </authorList>
    </citation>
    <scope>NUCLEOTIDE SEQUENCE</scope>
    <source>
        <strain evidence="7">YJ-S2-02</strain>
    </source>
</reference>
<accession>A0A931HBE0</accession>
<dbReference type="EMBL" id="JADZGI010000001">
    <property type="protein sequence ID" value="MBH0112669.1"/>
    <property type="molecule type" value="Genomic_DNA"/>
</dbReference>
<evidence type="ECO:0000256" key="1">
    <source>
        <dbReference type="ARBA" id="ARBA00011063"/>
    </source>
</evidence>
<dbReference type="InterPro" id="IPR017867">
    <property type="entry name" value="Tyr_phospatase_low_mol_wt"/>
</dbReference>
<dbReference type="RefSeq" id="WP_197162346.1">
    <property type="nucleotide sequence ID" value="NZ_JADZGI010000001.1"/>
</dbReference>
<comment type="caution">
    <text evidence="7">The sequence shown here is derived from an EMBL/GenBank/DDBJ whole genome shotgun (WGS) entry which is preliminary data.</text>
</comment>
<dbReference type="GO" id="GO:0004725">
    <property type="term" value="F:protein tyrosine phosphatase activity"/>
    <property type="evidence" value="ECO:0007669"/>
    <property type="project" value="UniProtKB-EC"/>
</dbReference>
<sequence>MSEPKPSLQSRLPDAPMRSVLFVCLGNICRSPLAEAALRHAAEAAGVHLTVDSAGTGSWHIGEAPDPRARAEAQRHGIDISQYRARQVSAADFTRFDHVLALDTQNLEDLEAIRPVQANASLDLLLDHVPGMQGRSVADPYFGGAEGFAQTWHEVSLAASHLVEEFTAS</sequence>
<keyword evidence="8" id="KW-1185">Reference proteome</keyword>
<keyword evidence="3" id="KW-0378">Hydrolase</keyword>
<dbReference type="PANTHER" id="PTHR11717:SF7">
    <property type="entry name" value="LOW MOLECULAR WEIGHT PHOSPHOTYROSINE PROTEIN PHOSPHATASE"/>
    <property type="match status" value="1"/>
</dbReference>
<dbReference type="Gene3D" id="3.40.50.2300">
    <property type="match status" value="1"/>
</dbReference>
<proteinExistence type="inferred from homology"/>
<evidence type="ECO:0000256" key="5">
    <source>
        <dbReference type="PIRSR" id="PIRSR617867-1"/>
    </source>
</evidence>
<name>A0A931HBE0_9SPHN</name>
<protein>
    <recommendedName>
        <fullName evidence="2">protein-tyrosine-phosphatase</fullName>
        <ecNumber evidence="2">3.1.3.48</ecNumber>
    </recommendedName>
</protein>
<dbReference type="InterPro" id="IPR023485">
    <property type="entry name" value="Ptyr_pPase"/>
</dbReference>
<evidence type="ECO:0000256" key="2">
    <source>
        <dbReference type="ARBA" id="ARBA00013064"/>
    </source>
</evidence>
<dbReference type="InterPro" id="IPR036196">
    <property type="entry name" value="Ptyr_pPase_sf"/>
</dbReference>